<dbReference type="PANTHER" id="PTHR24286">
    <property type="entry name" value="CYTOCHROME P450 26"/>
    <property type="match status" value="1"/>
</dbReference>
<dbReference type="PROSITE" id="PS00086">
    <property type="entry name" value="CYTOCHROME_P450"/>
    <property type="match status" value="1"/>
</dbReference>
<dbReference type="GO" id="GO:0004497">
    <property type="term" value="F:monooxygenase activity"/>
    <property type="evidence" value="ECO:0007669"/>
    <property type="project" value="UniProtKB-KW"/>
</dbReference>
<dbReference type="GO" id="GO:0005506">
    <property type="term" value="F:iron ion binding"/>
    <property type="evidence" value="ECO:0007669"/>
    <property type="project" value="InterPro"/>
</dbReference>
<reference evidence="9" key="1">
    <citation type="journal article" date="2023" name="Nat. Commun.">
        <title>Diploid and tetraploid genomes of Acorus and the evolution of monocots.</title>
        <authorList>
            <person name="Ma L."/>
            <person name="Liu K.W."/>
            <person name="Li Z."/>
            <person name="Hsiao Y.Y."/>
            <person name="Qi Y."/>
            <person name="Fu T."/>
            <person name="Tang G.D."/>
            <person name="Zhang D."/>
            <person name="Sun W.H."/>
            <person name="Liu D.K."/>
            <person name="Li Y."/>
            <person name="Chen G.Z."/>
            <person name="Liu X.D."/>
            <person name="Liao X.Y."/>
            <person name="Jiang Y.T."/>
            <person name="Yu X."/>
            <person name="Hao Y."/>
            <person name="Huang J."/>
            <person name="Zhao X.W."/>
            <person name="Ke S."/>
            <person name="Chen Y.Y."/>
            <person name="Wu W.L."/>
            <person name="Hsu J.L."/>
            <person name="Lin Y.F."/>
            <person name="Huang M.D."/>
            <person name="Li C.Y."/>
            <person name="Huang L."/>
            <person name="Wang Z.W."/>
            <person name="Zhao X."/>
            <person name="Zhong W.Y."/>
            <person name="Peng D.H."/>
            <person name="Ahmad S."/>
            <person name="Lan S."/>
            <person name="Zhang J.S."/>
            <person name="Tsai W.C."/>
            <person name="Van de Peer Y."/>
            <person name="Liu Z.J."/>
        </authorList>
    </citation>
    <scope>NUCLEOTIDE SEQUENCE</scope>
    <source>
        <strain evidence="9">CP</strain>
    </source>
</reference>
<dbReference type="Pfam" id="PF00067">
    <property type="entry name" value="p450"/>
    <property type="match status" value="1"/>
</dbReference>
<organism evidence="9 10">
    <name type="scientific">Acorus calamus</name>
    <name type="common">Sweet flag</name>
    <dbReference type="NCBI Taxonomy" id="4465"/>
    <lineage>
        <taxon>Eukaryota</taxon>
        <taxon>Viridiplantae</taxon>
        <taxon>Streptophyta</taxon>
        <taxon>Embryophyta</taxon>
        <taxon>Tracheophyta</taxon>
        <taxon>Spermatophyta</taxon>
        <taxon>Magnoliopsida</taxon>
        <taxon>Liliopsida</taxon>
        <taxon>Acoraceae</taxon>
        <taxon>Acorus</taxon>
    </lineage>
</organism>
<sequence length="485" mass="54939">MDSAIYSNTQTAFIAVFVAVTVAVLFGGLYHKLKPSPPNLPPGSFGFPIVGELIGWVRALNAGTPYKWIEERVARYGPIFKTSFMGNRTVIVTGPVGNKFVFTSGDDALKSHQFKPVVYIFGEQSIFEVHGARHKLVRGAIAGFLRPESLQRSIPLMSSLVKQYLLKEVEGKESVIGLIMLKRIAFKVSCALLFSLTNDEETDTLFNEFTLLVKGLWAIPIYLPFTVYYRAIAARRRIYDRFSAILDERRQRLEDGSVSPNDDVIATMLSIRDEEGRALPRQEIIDNLITLVFASHDTGMSLNASFVRRLAMDEVTLERVYEEHTKILSEMKDGTPTWSDILKMKYTWCVAQELMRIDPPALGNFRKAARDIDFNGYTIPKGWNIHWVTYTHMDKTAFPDPEKFDPTRFEGVSKSFPPYMYVPFGGGQRACPGNDYARVSLSLIVHHLVMNYRWSMLVPDEPMVRSAFAYPAMNLPIKIFKKEAA</sequence>
<dbReference type="InterPro" id="IPR001128">
    <property type="entry name" value="Cyt_P450"/>
</dbReference>
<keyword evidence="5 6" id="KW-0408">Iron</keyword>
<feature type="binding site" description="axial binding residue" evidence="6">
    <location>
        <position position="431"/>
    </location>
    <ligand>
        <name>heme</name>
        <dbReference type="ChEBI" id="CHEBI:30413"/>
    </ligand>
    <ligandPart>
        <name>Fe</name>
        <dbReference type="ChEBI" id="CHEBI:18248"/>
    </ligandPart>
</feature>
<evidence type="ECO:0000256" key="3">
    <source>
        <dbReference type="ARBA" id="ARBA00022723"/>
    </source>
</evidence>
<name>A0AAV9F207_ACOCL</name>
<comment type="caution">
    <text evidence="9">The sequence shown here is derived from an EMBL/GenBank/DDBJ whole genome shotgun (WGS) entry which is preliminary data.</text>
</comment>
<comment type="cofactor">
    <cofactor evidence="1 6">
        <name>heme</name>
        <dbReference type="ChEBI" id="CHEBI:30413"/>
    </cofactor>
</comment>
<feature type="transmembrane region" description="Helical" evidence="8">
    <location>
        <begin position="12"/>
        <end position="30"/>
    </location>
</feature>
<evidence type="ECO:0000256" key="5">
    <source>
        <dbReference type="ARBA" id="ARBA00023004"/>
    </source>
</evidence>
<dbReference type="InterPro" id="IPR017972">
    <property type="entry name" value="Cyt_P450_CS"/>
</dbReference>
<evidence type="ECO:0000256" key="7">
    <source>
        <dbReference type="RuleBase" id="RU000461"/>
    </source>
</evidence>
<dbReference type="InterPro" id="IPR002403">
    <property type="entry name" value="Cyt_P450_E_grp-IV"/>
</dbReference>
<dbReference type="EMBL" id="JAUJYO010000003">
    <property type="protein sequence ID" value="KAK1320046.1"/>
    <property type="molecule type" value="Genomic_DNA"/>
</dbReference>
<protein>
    <recommendedName>
        <fullName evidence="11">Cytochrome P450</fullName>
    </recommendedName>
</protein>
<dbReference type="Proteomes" id="UP001180020">
    <property type="component" value="Unassembled WGS sequence"/>
</dbReference>
<dbReference type="FunFam" id="1.10.630.10:FF:000022">
    <property type="entry name" value="Taxadiene 5-alpha hydroxylase"/>
    <property type="match status" value="1"/>
</dbReference>
<keyword evidence="7" id="KW-0503">Monooxygenase</keyword>
<evidence type="ECO:0000313" key="9">
    <source>
        <dbReference type="EMBL" id="KAK1320046.1"/>
    </source>
</evidence>
<comment type="similarity">
    <text evidence="2 7">Belongs to the cytochrome P450 family.</text>
</comment>
<keyword evidence="3 6" id="KW-0479">Metal-binding</keyword>
<dbReference type="GO" id="GO:0020037">
    <property type="term" value="F:heme binding"/>
    <property type="evidence" value="ECO:0007669"/>
    <property type="project" value="InterPro"/>
</dbReference>
<dbReference type="PANTHER" id="PTHR24286:SF256">
    <property type="entry name" value="CYTOCHROME P450 FAMILY PROTEIN"/>
    <property type="match status" value="1"/>
</dbReference>
<keyword evidence="8" id="KW-1133">Transmembrane helix</keyword>
<dbReference type="CDD" id="cd11043">
    <property type="entry name" value="CYP90-like"/>
    <property type="match status" value="1"/>
</dbReference>
<accession>A0AAV9F207</accession>
<dbReference type="Gene3D" id="1.10.630.10">
    <property type="entry name" value="Cytochrome P450"/>
    <property type="match status" value="1"/>
</dbReference>
<keyword evidence="6 7" id="KW-0349">Heme</keyword>
<dbReference type="GO" id="GO:0016705">
    <property type="term" value="F:oxidoreductase activity, acting on paired donors, with incorporation or reduction of molecular oxygen"/>
    <property type="evidence" value="ECO:0007669"/>
    <property type="project" value="InterPro"/>
</dbReference>
<dbReference type="PRINTS" id="PR00465">
    <property type="entry name" value="EP450IV"/>
</dbReference>
<dbReference type="GO" id="GO:0016125">
    <property type="term" value="P:sterol metabolic process"/>
    <property type="evidence" value="ECO:0007669"/>
    <property type="project" value="TreeGrafter"/>
</dbReference>
<keyword evidence="8" id="KW-0812">Transmembrane</keyword>
<evidence type="ECO:0000256" key="6">
    <source>
        <dbReference type="PIRSR" id="PIRSR602403-1"/>
    </source>
</evidence>
<reference evidence="9" key="2">
    <citation type="submission" date="2023-06" db="EMBL/GenBank/DDBJ databases">
        <authorList>
            <person name="Ma L."/>
            <person name="Liu K.-W."/>
            <person name="Li Z."/>
            <person name="Hsiao Y.-Y."/>
            <person name="Qi Y."/>
            <person name="Fu T."/>
            <person name="Tang G."/>
            <person name="Zhang D."/>
            <person name="Sun W.-H."/>
            <person name="Liu D.-K."/>
            <person name="Li Y."/>
            <person name="Chen G.-Z."/>
            <person name="Liu X.-D."/>
            <person name="Liao X.-Y."/>
            <person name="Jiang Y.-T."/>
            <person name="Yu X."/>
            <person name="Hao Y."/>
            <person name="Huang J."/>
            <person name="Zhao X.-W."/>
            <person name="Ke S."/>
            <person name="Chen Y.-Y."/>
            <person name="Wu W.-L."/>
            <person name="Hsu J.-L."/>
            <person name="Lin Y.-F."/>
            <person name="Huang M.-D."/>
            <person name="Li C.-Y."/>
            <person name="Huang L."/>
            <person name="Wang Z.-W."/>
            <person name="Zhao X."/>
            <person name="Zhong W.-Y."/>
            <person name="Peng D.-H."/>
            <person name="Ahmad S."/>
            <person name="Lan S."/>
            <person name="Zhang J.-S."/>
            <person name="Tsai W.-C."/>
            <person name="Van De Peer Y."/>
            <person name="Liu Z.-J."/>
        </authorList>
    </citation>
    <scope>NUCLEOTIDE SEQUENCE</scope>
    <source>
        <strain evidence="9">CP</strain>
        <tissue evidence="9">Leaves</tissue>
    </source>
</reference>
<keyword evidence="4 7" id="KW-0560">Oxidoreductase</keyword>
<evidence type="ECO:0000256" key="2">
    <source>
        <dbReference type="ARBA" id="ARBA00010617"/>
    </source>
</evidence>
<dbReference type="SUPFAM" id="SSF48264">
    <property type="entry name" value="Cytochrome P450"/>
    <property type="match status" value="1"/>
</dbReference>
<evidence type="ECO:0008006" key="11">
    <source>
        <dbReference type="Google" id="ProtNLM"/>
    </source>
</evidence>
<dbReference type="AlphaFoldDB" id="A0AAV9F207"/>
<gene>
    <name evidence="9" type="ORF">QJS10_CPA03g00939</name>
</gene>
<proteinExistence type="inferred from homology"/>
<keyword evidence="8" id="KW-0472">Membrane</keyword>
<evidence type="ECO:0000256" key="4">
    <source>
        <dbReference type="ARBA" id="ARBA00023002"/>
    </source>
</evidence>
<evidence type="ECO:0000256" key="8">
    <source>
        <dbReference type="SAM" id="Phobius"/>
    </source>
</evidence>
<keyword evidence="10" id="KW-1185">Reference proteome</keyword>
<evidence type="ECO:0000313" key="10">
    <source>
        <dbReference type="Proteomes" id="UP001180020"/>
    </source>
</evidence>
<evidence type="ECO:0000256" key="1">
    <source>
        <dbReference type="ARBA" id="ARBA00001971"/>
    </source>
</evidence>
<dbReference type="InterPro" id="IPR036396">
    <property type="entry name" value="Cyt_P450_sf"/>
</dbReference>